<evidence type="ECO:0000256" key="2">
    <source>
        <dbReference type="SAM" id="SignalP"/>
    </source>
</evidence>
<dbReference type="Proteomes" id="UP000285744">
    <property type="component" value="Unassembled WGS sequence"/>
</dbReference>
<protein>
    <recommendedName>
        <fullName evidence="5">DUF349 domain-containing protein</fullName>
    </recommendedName>
</protein>
<sequence>MRLLVATVLATGLCAAGGCGGTGPGAASPTGTAPGPTAPATSGSGPTAGPATGSGPPAAPTAGPAVGGGAPAGENAPAVCAAVQRAEATAIRTYDEELGRMVAAIGANDHTAAETARRRAEAALDGWRRTLREQSARAADPSLAALLRDLDAEVAAMGTDVGGLDETELDRLRQRLDQLCRG</sequence>
<dbReference type="PROSITE" id="PS51257">
    <property type="entry name" value="PROKAR_LIPOPROTEIN"/>
    <property type="match status" value="1"/>
</dbReference>
<evidence type="ECO:0000256" key="1">
    <source>
        <dbReference type="SAM" id="MobiDB-lite"/>
    </source>
</evidence>
<dbReference type="AlphaFoldDB" id="A0A420EVC1"/>
<evidence type="ECO:0008006" key="5">
    <source>
        <dbReference type="Google" id="ProtNLM"/>
    </source>
</evidence>
<gene>
    <name evidence="3" type="ORF">D7I43_25770</name>
</gene>
<feature type="compositionally biased region" description="Low complexity" evidence="1">
    <location>
        <begin position="25"/>
        <end position="64"/>
    </location>
</feature>
<evidence type="ECO:0000313" key="3">
    <source>
        <dbReference type="EMBL" id="RKF24600.1"/>
    </source>
</evidence>
<dbReference type="EMBL" id="RAQQ01000022">
    <property type="protein sequence ID" value="RKF24600.1"/>
    <property type="molecule type" value="Genomic_DNA"/>
</dbReference>
<dbReference type="OrthoDB" id="3389462at2"/>
<name>A0A420EVC1_9ACTN</name>
<reference evidence="3 4" key="1">
    <citation type="journal article" date="2018" name="Int. J. Syst. Evol. Microbiol.">
        <title>Micromonospora globbae sp. nov., an endophytic actinomycete isolated from roots of Globba winitii C. H. Wright.</title>
        <authorList>
            <person name="Kuncharoen N."/>
            <person name="Pittayakhajonwut P."/>
            <person name="Tanasupawat S."/>
        </authorList>
    </citation>
    <scope>NUCLEOTIDE SEQUENCE [LARGE SCALE GENOMIC DNA]</scope>
    <source>
        <strain evidence="3 4">WPS1-2</strain>
    </source>
</reference>
<feature type="signal peptide" evidence="2">
    <location>
        <begin position="1"/>
        <end position="21"/>
    </location>
</feature>
<organism evidence="3 4">
    <name type="scientific">Micromonospora globbae</name>
    <dbReference type="NCBI Taxonomy" id="1894969"/>
    <lineage>
        <taxon>Bacteria</taxon>
        <taxon>Bacillati</taxon>
        <taxon>Actinomycetota</taxon>
        <taxon>Actinomycetes</taxon>
        <taxon>Micromonosporales</taxon>
        <taxon>Micromonosporaceae</taxon>
        <taxon>Micromonospora</taxon>
    </lineage>
</organism>
<comment type="caution">
    <text evidence="3">The sequence shown here is derived from an EMBL/GenBank/DDBJ whole genome shotgun (WGS) entry which is preliminary data.</text>
</comment>
<feature type="region of interest" description="Disordered" evidence="1">
    <location>
        <begin position="22"/>
        <end position="70"/>
    </location>
</feature>
<evidence type="ECO:0000313" key="4">
    <source>
        <dbReference type="Proteomes" id="UP000285744"/>
    </source>
</evidence>
<keyword evidence="2" id="KW-0732">Signal</keyword>
<feature type="chain" id="PRO_5039442088" description="DUF349 domain-containing protein" evidence="2">
    <location>
        <begin position="22"/>
        <end position="182"/>
    </location>
</feature>
<dbReference type="RefSeq" id="WP_120331176.1">
    <property type="nucleotide sequence ID" value="NZ_RAQQ01000022.1"/>
</dbReference>
<proteinExistence type="predicted"/>
<accession>A0A420EVC1</accession>